<evidence type="ECO:0000313" key="12">
    <source>
        <dbReference type="Proteomes" id="UP000190831"/>
    </source>
</evidence>
<comment type="subcellular location">
    <subcellularLocation>
        <location evidence="1">Nucleus</location>
    </subcellularLocation>
</comment>
<keyword evidence="4" id="KW-0507">mRNA processing</keyword>
<dbReference type="GO" id="GO:0000398">
    <property type="term" value="P:mRNA splicing, via spliceosome"/>
    <property type="evidence" value="ECO:0007669"/>
    <property type="project" value="TreeGrafter"/>
</dbReference>
<organism evidence="11 12">
    <name type="scientific">Lachancea fermentati</name>
    <name type="common">Zygosaccharomyces fermentati</name>
    <dbReference type="NCBI Taxonomy" id="4955"/>
    <lineage>
        <taxon>Eukaryota</taxon>
        <taxon>Fungi</taxon>
        <taxon>Dikarya</taxon>
        <taxon>Ascomycota</taxon>
        <taxon>Saccharomycotina</taxon>
        <taxon>Saccharomycetes</taxon>
        <taxon>Saccharomycetales</taxon>
        <taxon>Saccharomycetaceae</taxon>
        <taxon>Lachancea</taxon>
    </lineage>
</organism>
<evidence type="ECO:0000256" key="1">
    <source>
        <dbReference type="ARBA" id="ARBA00004123"/>
    </source>
</evidence>
<feature type="compositionally biased region" description="Polar residues" evidence="9">
    <location>
        <begin position="152"/>
        <end position="162"/>
    </location>
</feature>
<evidence type="ECO:0000256" key="5">
    <source>
        <dbReference type="ARBA" id="ARBA00022728"/>
    </source>
</evidence>
<evidence type="ECO:0000256" key="7">
    <source>
        <dbReference type="ARBA" id="ARBA00023187"/>
    </source>
</evidence>
<keyword evidence="6" id="KW-0175">Coiled coil</keyword>
<feature type="compositionally biased region" description="Basic and acidic residues" evidence="9">
    <location>
        <begin position="102"/>
        <end position="141"/>
    </location>
</feature>
<evidence type="ECO:0000313" key="11">
    <source>
        <dbReference type="EMBL" id="SCW03106.1"/>
    </source>
</evidence>
<feature type="domain" description="CBF1-interacting co-repressor CIR N-terminal" evidence="10">
    <location>
        <begin position="11"/>
        <end position="47"/>
    </location>
</feature>
<dbReference type="AlphaFoldDB" id="A0A1G4MGV6"/>
<dbReference type="Pfam" id="PF10197">
    <property type="entry name" value="Cir_N"/>
    <property type="match status" value="1"/>
</dbReference>
<dbReference type="InterPro" id="IPR051376">
    <property type="entry name" value="CWC25_splicing_factor"/>
</dbReference>
<dbReference type="STRING" id="4955.A0A1G4MGV6"/>
<keyword evidence="5" id="KW-0747">Spliceosome</keyword>
<sequence>MGSGDLNLLKSWNPHLLKNKKKVWETEQQLLDEKRKIEQRQTEIAKEKELEDLTSLNRDGTSSKRKTGLEWMYRDEAARNTENDDFLLGKKKIDASILKNTNEKRNDSTSRKRFDNSSKGLEDLIPKNKPKSIDLSREDPMLKLQMAKKLKSNQPTTNSNTVKLGIHKRSTRVPNSFQKQLSHDTPNTHFTQPNNNNNHGNYKSKTSTETKFDLDY</sequence>
<dbReference type="Pfam" id="PF12542">
    <property type="entry name" value="CWC25"/>
    <property type="match status" value="1"/>
</dbReference>
<evidence type="ECO:0000256" key="2">
    <source>
        <dbReference type="ARBA" id="ARBA00006695"/>
    </source>
</evidence>
<dbReference type="PANTHER" id="PTHR16196:SF0">
    <property type="entry name" value="PRE-MRNA-SPLICING FACTOR CWC25 HOMOLOG"/>
    <property type="match status" value="1"/>
</dbReference>
<evidence type="ECO:0000259" key="10">
    <source>
        <dbReference type="SMART" id="SM01083"/>
    </source>
</evidence>
<feature type="compositionally biased region" description="Basic and acidic residues" evidence="9">
    <location>
        <begin position="206"/>
        <end position="216"/>
    </location>
</feature>
<evidence type="ECO:0000256" key="6">
    <source>
        <dbReference type="ARBA" id="ARBA00023054"/>
    </source>
</evidence>
<reference evidence="11 12" key="1">
    <citation type="submission" date="2016-03" db="EMBL/GenBank/DDBJ databases">
        <authorList>
            <person name="Devillers H."/>
        </authorList>
    </citation>
    <scope>NUCLEOTIDE SEQUENCE [LARGE SCALE GENOMIC DNA]</scope>
    <source>
        <strain evidence="11">CBS 6772</strain>
    </source>
</reference>
<evidence type="ECO:0000256" key="3">
    <source>
        <dbReference type="ARBA" id="ARBA00020646"/>
    </source>
</evidence>
<evidence type="ECO:0000256" key="9">
    <source>
        <dbReference type="SAM" id="MobiDB-lite"/>
    </source>
</evidence>
<dbReference type="PANTHER" id="PTHR16196">
    <property type="entry name" value="CELL CYCLE CONTROL PROTEIN CWF25"/>
    <property type="match status" value="1"/>
</dbReference>
<gene>
    <name evidence="11" type="ORF">LAFE_0G03070G</name>
</gene>
<dbReference type="InterPro" id="IPR019339">
    <property type="entry name" value="CIR_N_dom"/>
</dbReference>
<dbReference type="Proteomes" id="UP000190831">
    <property type="component" value="Chromosome G"/>
</dbReference>
<protein>
    <recommendedName>
        <fullName evidence="3">Pre-mRNA-splicing factor CWC25</fullName>
    </recommendedName>
</protein>
<dbReference type="InterPro" id="IPR022209">
    <property type="entry name" value="CWC25"/>
</dbReference>
<dbReference type="SMART" id="SM01083">
    <property type="entry name" value="Cir_N"/>
    <property type="match status" value="1"/>
</dbReference>
<dbReference type="OrthoDB" id="21123at2759"/>
<dbReference type="GO" id="GO:0005684">
    <property type="term" value="C:U2-type spliceosomal complex"/>
    <property type="evidence" value="ECO:0007669"/>
    <property type="project" value="TreeGrafter"/>
</dbReference>
<keyword evidence="12" id="KW-1185">Reference proteome</keyword>
<evidence type="ECO:0000256" key="4">
    <source>
        <dbReference type="ARBA" id="ARBA00022664"/>
    </source>
</evidence>
<dbReference type="OMA" id="VWETEQQ"/>
<accession>A0A1G4MGV6</accession>
<feature type="compositionally biased region" description="Polar residues" evidence="9">
    <location>
        <begin position="172"/>
        <end position="205"/>
    </location>
</feature>
<evidence type="ECO:0000256" key="8">
    <source>
        <dbReference type="ARBA" id="ARBA00023242"/>
    </source>
</evidence>
<feature type="region of interest" description="Disordered" evidence="9">
    <location>
        <begin position="102"/>
        <end position="216"/>
    </location>
</feature>
<proteinExistence type="inferred from homology"/>
<name>A0A1G4MGV6_LACFM</name>
<keyword evidence="7" id="KW-0508">mRNA splicing</keyword>
<comment type="similarity">
    <text evidence="2">Belongs to the CWC25 family.</text>
</comment>
<dbReference type="EMBL" id="LT598486">
    <property type="protein sequence ID" value="SCW03106.1"/>
    <property type="molecule type" value="Genomic_DNA"/>
</dbReference>
<keyword evidence="8" id="KW-0539">Nucleus</keyword>